<dbReference type="VEuPathDB" id="MicrosporidiaDB:NBO_41g0017"/>
<proteinExistence type="predicted"/>
<keyword evidence="2" id="KW-1185">Reference proteome</keyword>
<dbReference type="AlphaFoldDB" id="R0KTA7"/>
<dbReference type="HOGENOM" id="CLU_2184705_0_0_1"/>
<accession>R0KTA7</accession>
<protein>
    <submittedName>
        <fullName evidence="1">Uncharacterized protein</fullName>
    </submittedName>
</protein>
<dbReference type="Proteomes" id="UP000016927">
    <property type="component" value="Unassembled WGS sequence"/>
</dbReference>
<evidence type="ECO:0000313" key="1">
    <source>
        <dbReference type="EMBL" id="EOB14041.1"/>
    </source>
</evidence>
<reference evidence="1 2" key="1">
    <citation type="journal article" date="2013" name="BMC Genomics">
        <title>Comparative genomics of parasitic silkworm microsporidia reveal an association between genome expansion and host adaptation.</title>
        <authorList>
            <person name="Pan G."/>
            <person name="Xu J."/>
            <person name="Li T."/>
            <person name="Xia Q."/>
            <person name="Liu S.L."/>
            <person name="Zhang G."/>
            <person name="Li S."/>
            <person name="Li C."/>
            <person name="Liu H."/>
            <person name="Yang L."/>
            <person name="Liu T."/>
            <person name="Zhang X."/>
            <person name="Wu Z."/>
            <person name="Fan W."/>
            <person name="Dang X."/>
            <person name="Xiang H."/>
            <person name="Tao M."/>
            <person name="Li Y."/>
            <person name="Hu J."/>
            <person name="Li Z."/>
            <person name="Lin L."/>
            <person name="Luo J."/>
            <person name="Geng L."/>
            <person name="Wang L."/>
            <person name="Long M."/>
            <person name="Wan Y."/>
            <person name="He N."/>
            <person name="Zhang Z."/>
            <person name="Lu C."/>
            <person name="Keeling P.J."/>
            <person name="Wang J."/>
            <person name="Xiang Z."/>
            <person name="Zhou Z."/>
        </authorList>
    </citation>
    <scope>NUCLEOTIDE SEQUENCE [LARGE SCALE GENOMIC DNA]</scope>
    <source>
        <strain evidence="2">CQ1 / CVCC 102059</strain>
    </source>
</reference>
<gene>
    <name evidence="1" type="ORF">NBO_41g0017</name>
</gene>
<organism evidence="1 2">
    <name type="scientific">Nosema bombycis (strain CQ1 / CVCC 102059)</name>
    <name type="common">Microsporidian parasite</name>
    <name type="synonym">Pebrine of silkworm</name>
    <dbReference type="NCBI Taxonomy" id="578461"/>
    <lineage>
        <taxon>Eukaryota</taxon>
        <taxon>Fungi</taxon>
        <taxon>Fungi incertae sedis</taxon>
        <taxon>Microsporidia</taxon>
        <taxon>Nosematidae</taxon>
        <taxon>Nosema</taxon>
    </lineage>
</organism>
<evidence type="ECO:0000313" key="2">
    <source>
        <dbReference type="Proteomes" id="UP000016927"/>
    </source>
</evidence>
<dbReference type="EMBL" id="KB908949">
    <property type="protein sequence ID" value="EOB14041.1"/>
    <property type="molecule type" value="Genomic_DNA"/>
</dbReference>
<name>R0KTA7_NOSB1</name>
<sequence>MFQEHRWDRNNYANSNLWFTNSFLKILKEEEGILRVFGAISLKKSFEIVNRKMKEKFKKYFNYEKIFINDQNVINSIIIFTDKKDFNLIDWSNQEKQTSNTQFFVNFKD</sequence>